<accession>A0ABS5G429</accession>
<dbReference type="RefSeq" id="WP_012044013.1">
    <property type="nucleotide sequence ID" value="NZ_JABFDP010000009.1"/>
</dbReference>
<dbReference type="InterPro" id="IPR001789">
    <property type="entry name" value="Sig_transdc_resp-reg_receiver"/>
</dbReference>
<evidence type="ECO:0000256" key="2">
    <source>
        <dbReference type="ARBA" id="ARBA00023015"/>
    </source>
</evidence>
<dbReference type="EMBL" id="JAFCLK010000008">
    <property type="protein sequence ID" value="MBR1136062.1"/>
    <property type="molecule type" value="Genomic_DNA"/>
</dbReference>
<protein>
    <submittedName>
        <fullName evidence="6">Response regulator</fullName>
    </submittedName>
</protein>
<keyword evidence="2" id="KW-0805">Transcription regulation</keyword>
<feature type="domain" description="Response regulatory" evidence="5">
    <location>
        <begin position="3"/>
        <end position="123"/>
    </location>
</feature>
<dbReference type="SMART" id="SM00448">
    <property type="entry name" value="REC"/>
    <property type="match status" value="1"/>
</dbReference>
<organism evidence="6 7">
    <name type="scientific">Bradyrhizobium denitrificans</name>
    <dbReference type="NCBI Taxonomy" id="2734912"/>
    <lineage>
        <taxon>Bacteria</taxon>
        <taxon>Pseudomonadati</taxon>
        <taxon>Pseudomonadota</taxon>
        <taxon>Alphaproteobacteria</taxon>
        <taxon>Hyphomicrobiales</taxon>
        <taxon>Nitrobacteraceae</taxon>
        <taxon>Bradyrhizobium</taxon>
    </lineage>
</organism>
<dbReference type="PANTHER" id="PTHR44591">
    <property type="entry name" value="STRESS RESPONSE REGULATOR PROTEIN 1"/>
    <property type="match status" value="1"/>
</dbReference>
<keyword evidence="3" id="KW-0804">Transcription</keyword>
<dbReference type="InterPro" id="IPR011006">
    <property type="entry name" value="CheY-like_superfamily"/>
</dbReference>
<dbReference type="Proteomes" id="UP001314635">
    <property type="component" value="Unassembled WGS sequence"/>
</dbReference>
<proteinExistence type="predicted"/>
<feature type="modified residue" description="4-aspartylphosphate" evidence="4">
    <location>
        <position position="52"/>
    </location>
</feature>
<name>A0ABS5G429_9BRAD</name>
<sequence>MTNILVVDDEVGVCCVIQHLLVREGYAVTALTDGRQALDVVARSDFAAALIDLNLADIDGNDVIRAARAARPNMPIVMMSGMVLESDHGMPESLGLSARVQRLHRLAKPFKPKDLAQLMREILTPDEAFAPARMQCRQ</sequence>
<evidence type="ECO:0000313" key="7">
    <source>
        <dbReference type="Proteomes" id="UP001314635"/>
    </source>
</evidence>
<dbReference type="Pfam" id="PF00072">
    <property type="entry name" value="Response_reg"/>
    <property type="match status" value="1"/>
</dbReference>
<evidence type="ECO:0000256" key="1">
    <source>
        <dbReference type="ARBA" id="ARBA00022553"/>
    </source>
</evidence>
<keyword evidence="7" id="KW-1185">Reference proteome</keyword>
<dbReference type="InterPro" id="IPR050595">
    <property type="entry name" value="Bact_response_regulator"/>
</dbReference>
<dbReference type="PANTHER" id="PTHR44591:SF3">
    <property type="entry name" value="RESPONSE REGULATORY DOMAIN-CONTAINING PROTEIN"/>
    <property type="match status" value="1"/>
</dbReference>
<reference evidence="7" key="1">
    <citation type="journal article" date="2021" name="ISME J.">
        <title>Evolutionary origin and ecological implication of a unique nif island in free-living Bradyrhizobium lineages.</title>
        <authorList>
            <person name="Tao J."/>
        </authorList>
    </citation>
    <scope>NUCLEOTIDE SEQUENCE [LARGE SCALE GENOMIC DNA]</scope>
    <source>
        <strain evidence="7">SZCCT0094</strain>
    </source>
</reference>
<evidence type="ECO:0000256" key="4">
    <source>
        <dbReference type="PROSITE-ProRule" id="PRU00169"/>
    </source>
</evidence>
<dbReference type="Gene3D" id="3.40.50.2300">
    <property type="match status" value="1"/>
</dbReference>
<dbReference type="SUPFAM" id="SSF52172">
    <property type="entry name" value="CheY-like"/>
    <property type="match status" value="1"/>
</dbReference>
<evidence type="ECO:0000313" key="6">
    <source>
        <dbReference type="EMBL" id="MBR1136062.1"/>
    </source>
</evidence>
<dbReference type="PROSITE" id="PS50110">
    <property type="entry name" value="RESPONSE_REGULATORY"/>
    <property type="match status" value="1"/>
</dbReference>
<evidence type="ECO:0000256" key="3">
    <source>
        <dbReference type="ARBA" id="ARBA00023163"/>
    </source>
</evidence>
<evidence type="ECO:0000259" key="5">
    <source>
        <dbReference type="PROSITE" id="PS50110"/>
    </source>
</evidence>
<comment type="caution">
    <text evidence="6">The sequence shown here is derived from an EMBL/GenBank/DDBJ whole genome shotgun (WGS) entry which is preliminary data.</text>
</comment>
<keyword evidence="1 4" id="KW-0597">Phosphoprotein</keyword>
<gene>
    <name evidence="6" type="ORF">JQ619_09815</name>
</gene>